<feature type="transmembrane region" description="Helical" evidence="1">
    <location>
        <begin position="20"/>
        <end position="37"/>
    </location>
</feature>
<dbReference type="AlphaFoldDB" id="A0A9P5PBN0"/>
<name>A0A9P5PBN0_9AGAR</name>
<gene>
    <name evidence="2" type="ORF">BDP27DRAFT_1368721</name>
</gene>
<reference evidence="2" key="1">
    <citation type="submission" date="2020-11" db="EMBL/GenBank/DDBJ databases">
        <authorList>
            <consortium name="DOE Joint Genome Institute"/>
            <person name="Ahrendt S."/>
            <person name="Riley R."/>
            <person name="Andreopoulos W."/>
            <person name="Labutti K."/>
            <person name="Pangilinan J."/>
            <person name="Ruiz-Duenas F.J."/>
            <person name="Barrasa J.M."/>
            <person name="Sanchez-Garcia M."/>
            <person name="Camarero S."/>
            <person name="Miyauchi S."/>
            <person name="Serrano A."/>
            <person name="Linde D."/>
            <person name="Babiker R."/>
            <person name="Drula E."/>
            <person name="Ayuso-Fernandez I."/>
            <person name="Pacheco R."/>
            <person name="Padilla G."/>
            <person name="Ferreira P."/>
            <person name="Barriuso J."/>
            <person name="Kellner H."/>
            <person name="Castanera R."/>
            <person name="Alfaro M."/>
            <person name="Ramirez L."/>
            <person name="Pisabarro A.G."/>
            <person name="Kuo A."/>
            <person name="Tritt A."/>
            <person name="Lipzen A."/>
            <person name="He G."/>
            <person name="Yan M."/>
            <person name="Ng V."/>
            <person name="Cullen D."/>
            <person name="Martin F."/>
            <person name="Rosso M.-N."/>
            <person name="Henrissat B."/>
            <person name="Hibbett D."/>
            <person name="Martinez A.T."/>
            <person name="Grigoriev I.V."/>
        </authorList>
    </citation>
    <scope>NUCLEOTIDE SEQUENCE</scope>
    <source>
        <strain evidence="2">AH 40177</strain>
    </source>
</reference>
<comment type="caution">
    <text evidence="2">The sequence shown here is derived from an EMBL/GenBank/DDBJ whole genome shotgun (WGS) entry which is preliminary data.</text>
</comment>
<sequence length="348" mass="38735">MFLIYQTFNNSVLQRGSDLGLVVSGFGLSAFLFSFIAQPRFLDKNIVSAIDSGTGESVPEDGALLKQFYGRKLLTSVGFWILFCNFSLVSEVGLMSGYVFLVGYSLACYPTSPKPVGTFLDPSAHIRTCLSNHTGLCSRKRGFGIMEIKLGLGYGVLFSLSTTIATEWFGQENDGRQQAGTPEKTRTQEACQENAIIHVGILACIRTLWTMAAERLVDGHQSCQSHASTSVSPIQRSHTSWVWTRWKRLFNGFQEKPGYAEIPASVSLNGWKAAFGVRARESRGGVFSPGEPRRVREYENTTFPVILYDWVRGRHEQRQILESRDQRDGDHCLLVQSPDNARVKAGNE</sequence>
<evidence type="ECO:0000313" key="3">
    <source>
        <dbReference type="Proteomes" id="UP000772434"/>
    </source>
</evidence>
<evidence type="ECO:0000313" key="2">
    <source>
        <dbReference type="EMBL" id="KAF9062609.1"/>
    </source>
</evidence>
<keyword evidence="1" id="KW-0812">Transmembrane</keyword>
<proteinExistence type="predicted"/>
<feature type="transmembrane region" description="Helical" evidence="1">
    <location>
        <begin position="77"/>
        <end position="104"/>
    </location>
</feature>
<accession>A0A9P5PBN0</accession>
<keyword evidence="1" id="KW-1133">Transmembrane helix</keyword>
<dbReference type="Proteomes" id="UP000772434">
    <property type="component" value="Unassembled WGS sequence"/>
</dbReference>
<protein>
    <submittedName>
        <fullName evidence="2">Uncharacterized protein</fullName>
    </submittedName>
</protein>
<keyword evidence="3" id="KW-1185">Reference proteome</keyword>
<dbReference type="EMBL" id="JADNRY010000167">
    <property type="protein sequence ID" value="KAF9062609.1"/>
    <property type="molecule type" value="Genomic_DNA"/>
</dbReference>
<organism evidence="2 3">
    <name type="scientific">Rhodocollybia butyracea</name>
    <dbReference type="NCBI Taxonomy" id="206335"/>
    <lineage>
        <taxon>Eukaryota</taxon>
        <taxon>Fungi</taxon>
        <taxon>Dikarya</taxon>
        <taxon>Basidiomycota</taxon>
        <taxon>Agaricomycotina</taxon>
        <taxon>Agaricomycetes</taxon>
        <taxon>Agaricomycetidae</taxon>
        <taxon>Agaricales</taxon>
        <taxon>Marasmiineae</taxon>
        <taxon>Omphalotaceae</taxon>
        <taxon>Rhodocollybia</taxon>
    </lineage>
</organism>
<dbReference type="OrthoDB" id="410267at2759"/>
<evidence type="ECO:0000256" key="1">
    <source>
        <dbReference type="SAM" id="Phobius"/>
    </source>
</evidence>
<keyword evidence="1" id="KW-0472">Membrane</keyword>